<keyword evidence="2" id="KW-1185">Reference proteome</keyword>
<comment type="caution">
    <text evidence="1">The sequence shown here is derived from an EMBL/GenBank/DDBJ whole genome shotgun (WGS) entry which is preliminary data.</text>
</comment>
<proteinExistence type="predicted"/>
<organism evidence="1 2">
    <name type="scientific">Melastoma candidum</name>
    <dbReference type="NCBI Taxonomy" id="119954"/>
    <lineage>
        <taxon>Eukaryota</taxon>
        <taxon>Viridiplantae</taxon>
        <taxon>Streptophyta</taxon>
        <taxon>Embryophyta</taxon>
        <taxon>Tracheophyta</taxon>
        <taxon>Spermatophyta</taxon>
        <taxon>Magnoliopsida</taxon>
        <taxon>eudicotyledons</taxon>
        <taxon>Gunneridae</taxon>
        <taxon>Pentapetalae</taxon>
        <taxon>rosids</taxon>
        <taxon>malvids</taxon>
        <taxon>Myrtales</taxon>
        <taxon>Melastomataceae</taxon>
        <taxon>Melastomatoideae</taxon>
        <taxon>Melastomateae</taxon>
        <taxon>Melastoma</taxon>
    </lineage>
</organism>
<accession>A0ACB9L2Z2</accession>
<protein>
    <submittedName>
        <fullName evidence="1">Uncharacterized protein</fullName>
    </submittedName>
</protein>
<gene>
    <name evidence="1" type="ORF">MLD38_038988</name>
</gene>
<sequence length="257" mass="28946">MKSHPFTCQEAERFFLHLLHKSPCPSRPHVRQLHRFLFRHCIYVSNLILSRFAACFSGNVDGIPYACRIFNFACNPNVLPVKSLIKFHSLHPEHACGLFAFYDVMRARLWIGGVELYAAYGEMANAQETLKEMNGRDSAVVCNILVNGIFKAGDVGTVGAVRQWIRGEEGFSMDEATMVSIFPDFAKLGDVAIVPGWSTEKEGILKEFQTARNDVIDFYCNSGNVEKAFKFFRSMSEQNEATWNAMSTGMAYNGRNS</sequence>
<evidence type="ECO:0000313" key="1">
    <source>
        <dbReference type="EMBL" id="KAI4303343.1"/>
    </source>
</evidence>
<dbReference type="EMBL" id="CM042891">
    <property type="protein sequence ID" value="KAI4303343.1"/>
    <property type="molecule type" value="Genomic_DNA"/>
</dbReference>
<name>A0ACB9L2Z2_9MYRT</name>
<reference evidence="2" key="1">
    <citation type="journal article" date="2023" name="Front. Plant Sci.">
        <title>Chromosomal-level genome assembly of Melastoma candidum provides insights into trichome evolution.</title>
        <authorList>
            <person name="Zhong Y."/>
            <person name="Wu W."/>
            <person name="Sun C."/>
            <person name="Zou P."/>
            <person name="Liu Y."/>
            <person name="Dai S."/>
            <person name="Zhou R."/>
        </authorList>
    </citation>
    <scope>NUCLEOTIDE SEQUENCE [LARGE SCALE GENOMIC DNA]</scope>
</reference>
<dbReference type="Proteomes" id="UP001057402">
    <property type="component" value="Chromosome 12"/>
</dbReference>
<evidence type="ECO:0000313" key="2">
    <source>
        <dbReference type="Proteomes" id="UP001057402"/>
    </source>
</evidence>